<keyword evidence="6" id="KW-1185">Reference proteome</keyword>
<dbReference type="OrthoDB" id="10265903at2759"/>
<evidence type="ECO:0000256" key="2">
    <source>
        <dbReference type="ARBA" id="ARBA00022980"/>
    </source>
</evidence>
<accession>A0A9N9VSD2</accession>
<dbReference type="GO" id="GO:1990904">
    <property type="term" value="C:ribonucleoprotein complex"/>
    <property type="evidence" value="ECO:0007669"/>
    <property type="project" value="UniProtKB-KW"/>
</dbReference>
<protein>
    <recommendedName>
        <fullName evidence="4">Ribosomal protein</fullName>
    </recommendedName>
</protein>
<evidence type="ECO:0000313" key="6">
    <source>
        <dbReference type="Proteomes" id="UP000696573"/>
    </source>
</evidence>
<proteinExistence type="inferred from homology"/>
<dbReference type="InterPro" id="IPR000473">
    <property type="entry name" value="Ribosomal_bL36"/>
</dbReference>
<gene>
    <name evidence="5" type="ORF">CRHIZ90672A_00003074</name>
</gene>
<organism evidence="5 6">
    <name type="scientific">Clonostachys rhizophaga</name>
    <dbReference type="NCBI Taxonomy" id="160324"/>
    <lineage>
        <taxon>Eukaryota</taxon>
        <taxon>Fungi</taxon>
        <taxon>Dikarya</taxon>
        <taxon>Ascomycota</taxon>
        <taxon>Pezizomycotina</taxon>
        <taxon>Sordariomycetes</taxon>
        <taxon>Hypocreomycetidae</taxon>
        <taxon>Hypocreales</taxon>
        <taxon>Bionectriaceae</taxon>
        <taxon>Clonostachys</taxon>
    </lineage>
</organism>
<dbReference type="PANTHER" id="PTHR18804:SF16">
    <property type="entry name" value="RIBOSOMAL PROTEIN"/>
    <property type="match status" value="1"/>
</dbReference>
<dbReference type="PANTHER" id="PTHR18804">
    <property type="entry name" value="RIBOSOMAL PROTEIN"/>
    <property type="match status" value="1"/>
</dbReference>
<sequence length="124" mass="13559">MASLLRSVSLRAALFAPHRAIGSFLGRGLAINMLSMPAFGNMGGLLQQAQQTRGMKVRSAVKKRCEHCKVREDTFSAQPGDEFGVSMADCLGGGQVVRRKGGKRHNGYLYIICKSNPRHKQRQG</sequence>
<keyword evidence="3 4" id="KW-0687">Ribonucleoprotein</keyword>
<name>A0A9N9VSD2_9HYPO</name>
<reference evidence="5" key="1">
    <citation type="submission" date="2021-10" db="EMBL/GenBank/DDBJ databases">
        <authorList>
            <person name="Piombo E."/>
        </authorList>
    </citation>
    <scope>NUCLEOTIDE SEQUENCE</scope>
</reference>
<dbReference type="InterPro" id="IPR035977">
    <property type="entry name" value="Ribosomal_bL36_sp"/>
</dbReference>
<dbReference type="InterPro" id="IPR052010">
    <property type="entry name" value="Ribosomal_LSU_bL36"/>
</dbReference>
<dbReference type="AlphaFoldDB" id="A0A9N9VSD2"/>
<dbReference type="Proteomes" id="UP000696573">
    <property type="component" value="Unassembled WGS sequence"/>
</dbReference>
<dbReference type="GO" id="GO:0006412">
    <property type="term" value="P:translation"/>
    <property type="evidence" value="ECO:0007669"/>
    <property type="project" value="InterPro"/>
</dbReference>
<dbReference type="GO" id="GO:0003735">
    <property type="term" value="F:structural constituent of ribosome"/>
    <property type="evidence" value="ECO:0007669"/>
    <property type="project" value="InterPro"/>
</dbReference>
<evidence type="ECO:0000256" key="1">
    <source>
        <dbReference type="ARBA" id="ARBA00007645"/>
    </source>
</evidence>
<dbReference type="EMBL" id="CABFNQ020000740">
    <property type="protein sequence ID" value="CAH0029482.1"/>
    <property type="molecule type" value="Genomic_DNA"/>
</dbReference>
<evidence type="ECO:0000313" key="5">
    <source>
        <dbReference type="EMBL" id="CAH0029482.1"/>
    </source>
</evidence>
<keyword evidence="2 4" id="KW-0689">Ribosomal protein</keyword>
<evidence type="ECO:0000256" key="4">
    <source>
        <dbReference type="RuleBase" id="RU000570"/>
    </source>
</evidence>
<dbReference type="SUPFAM" id="SSF57840">
    <property type="entry name" value="Ribosomal protein L36"/>
    <property type="match status" value="1"/>
</dbReference>
<dbReference type="Pfam" id="PF00444">
    <property type="entry name" value="Ribosomal_L36"/>
    <property type="match status" value="1"/>
</dbReference>
<evidence type="ECO:0000256" key="3">
    <source>
        <dbReference type="ARBA" id="ARBA00023274"/>
    </source>
</evidence>
<dbReference type="NCBIfam" id="TIGR01022">
    <property type="entry name" value="rpmJ_bact"/>
    <property type="match status" value="1"/>
</dbReference>
<comment type="similarity">
    <text evidence="1 4">Belongs to the bacterial ribosomal protein bL36 family.</text>
</comment>
<comment type="caution">
    <text evidence="5">The sequence shown here is derived from an EMBL/GenBank/DDBJ whole genome shotgun (WGS) entry which is preliminary data.</text>
</comment>
<dbReference type="GO" id="GO:0005840">
    <property type="term" value="C:ribosome"/>
    <property type="evidence" value="ECO:0007669"/>
    <property type="project" value="UniProtKB-KW"/>
</dbReference>